<dbReference type="OrthoDB" id="1419485at2"/>
<keyword evidence="4" id="KW-1185">Reference proteome</keyword>
<evidence type="ECO:0000313" key="4">
    <source>
        <dbReference type="Proteomes" id="UP000306229"/>
    </source>
</evidence>
<evidence type="ECO:0000259" key="2">
    <source>
        <dbReference type="Pfam" id="PF10988"/>
    </source>
</evidence>
<gene>
    <name evidence="3" type="ORF">FF125_20195</name>
</gene>
<reference evidence="3 4" key="1">
    <citation type="submission" date="2019-05" db="EMBL/GenBank/DDBJ databases">
        <title>Algicella ahnfeltiae gen. nov., sp. nov., a novel marine bacterium of the family Flavobacteriaceae isolated from a red alga.</title>
        <authorList>
            <person name="Nedashkovskaya O.I."/>
            <person name="Kukhlevskiy A.D."/>
            <person name="Kim S.-G."/>
            <person name="Zhukova N.V."/>
            <person name="Mikhailov V.V."/>
        </authorList>
    </citation>
    <scope>NUCLEOTIDE SEQUENCE [LARGE SCALE GENOMIC DNA]</scope>
    <source>
        <strain evidence="3 4">10Alg115</strain>
    </source>
</reference>
<dbReference type="InterPro" id="IPR021255">
    <property type="entry name" value="DUF2807"/>
</dbReference>
<keyword evidence="1" id="KW-0732">Signal</keyword>
<sequence length="277" mass="30795">MKKHYSLIIVLVTMVLAPFSMSAQDKLKGNKIVTSENRYIDAFSKIETNDKIEVIITQGMEQSVTVEADENLHVAVYTEVRDSTLIIDLTKRITRKKELKVYVTIDQYIDEIITKDKSEITSSGTLKFDQLKINAEDDSKLTLDFQAANLILNNNESANAKLTVNADEVFINADNSGKSKITLSCDHAEVTIQGSSTTEVTGSCSELYVNAENRSNFKGGNFESNEAIVESSDSADVQVSAKKDLIISAIDDSEIYIFNNPQITIEKFSDKAILRKK</sequence>
<organism evidence="3 4">
    <name type="scientific">Aureibaculum algae</name>
    <dbReference type="NCBI Taxonomy" id="2584122"/>
    <lineage>
        <taxon>Bacteria</taxon>
        <taxon>Pseudomonadati</taxon>
        <taxon>Bacteroidota</taxon>
        <taxon>Flavobacteriia</taxon>
        <taxon>Flavobacteriales</taxon>
        <taxon>Flavobacteriaceae</taxon>
        <taxon>Aureibaculum</taxon>
    </lineage>
</organism>
<dbReference type="KEGG" id="fbe:FF125_20195"/>
<dbReference type="Pfam" id="PF10988">
    <property type="entry name" value="DUF2807"/>
    <property type="match status" value="1"/>
</dbReference>
<feature type="signal peptide" evidence="1">
    <location>
        <begin position="1"/>
        <end position="23"/>
    </location>
</feature>
<feature type="chain" id="PRO_5022835947" evidence="1">
    <location>
        <begin position="24"/>
        <end position="277"/>
    </location>
</feature>
<dbReference type="Proteomes" id="UP000306229">
    <property type="component" value="Chromosome"/>
</dbReference>
<accession>A0A5B7TZM1</accession>
<feature type="domain" description="Putative auto-transporter adhesin head GIN" evidence="2">
    <location>
        <begin position="42"/>
        <end position="178"/>
    </location>
</feature>
<dbReference type="RefSeq" id="WP_138951822.1">
    <property type="nucleotide sequence ID" value="NZ_CP040749.1"/>
</dbReference>
<evidence type="ECO:0000313" key="3">
    <source>
        <dbReference type="EMBL" id="QCX40646.1"/>
    </source>
</evidence>
<protein>
    <submittedName>
        <fullName evidence="3">DUF2807 domain-containing protein</fullName>
    </submittedName>
</protein>
<evidence type="ECO:0000256" key="1">
    <source>
        <dbReference type="SAM" id="SignalP"/>
    </source>
</evidence>
<dbReference type="Gene3D" id="2.160.20.120">
    <property type="match status" value="1"/>
</dbReference>
<name>A0A5B7TZM1_9FLAO</name>
<dbReference type="EMBL" id="CP040749">
    <property type="protein sequence ID" value="QCX40646.1"/>
    <property type="molecule type" value="Genomic_DNA"/>
</dbReference>
<proteinExistence type="predicted"/>
<dbReference type="AlphaFoldDB" id="A0A5B7TZM1"/>